<reference evidence="1 2" key="1">
    <citation type="submission" date="2022-10" db="EMBL/GenBank/DDBJ databases">
        <title>Luteolibacter arcticus strain CCTCC AB 2014275, whole genome shotgun sequencing project.</title>
        <authorList>
            <person name="Zhao G."/>
            <person name="Shen L."/>
        </authorList>
    </citation>
    <scope>NUCLEOTIDE SEQUENCE [LARGE SCALE GENOMIC DNA]</scope>
    <source>
        <strain evidence="1 2">CCTCC AB 2014275</strain>
    </source>
</reference>
<evidence type="ECO:0000313" key="1">
    <source>
        <dbReference type="EMBL" id="MCW1921830.1"/>
    </source>
</evidence>
<name>A0ABT3GEU3_9BACT</name>
<gene>
    <name evidence="1" type="ORF">OKA05_04655</name>
</gene>
<proteinExistence type="predicted"/>
<organism evidence="1 2">
    <name type="scientific">Luteolibacter arcticus</name>
    <dbReference type="NCBI Taxonomy" id="1581411"/>
    <lineage>
        <taxon>Bacteria</taxon>
        <taxon>Pseudomonadati</taxon>
        <taxon>Verrucomicrobiota</taxon>
        <taxon>Verrucomicrobiia</taxon>
        <taxon>Verrucomicrobiales</taxon>
        <taxon>Verrucomicrobiaceae</taxon>
        <taxon>Luteolibacter</taxon>
    </lineage>
</organism>
<comment type="caution">
    <text evidence="1">The sequence shown here is derived from an EMBL/GenBank/DDBJ whole genome shotgun (WGS) entry which is preliminary data.</text>
</comment>
<keyword evidence="2" id="KW-1185">Reference proteome</keyword>
<evidence type="ECO:0000313" key="2">
    <source>
        <dbReference type="Proteomes" id="UP001320876"/>
    </source>
</evidence>
<dbReference type="Proteomes" id="UP001320876">
    <property type="component" value="Unassembled WGS sequence"/>
</dbReference>
<dbReference type="EMBL" id="JAPDDT010000001">
    <property type="protein sequence ID" value="MCW1921830.1"/>
    <property type="molecule type" value="Genomic_DNA"/>
</dbReference>
<dbReference type="RefSeq" id="WP_264485939.1">
    <property type="nucleotide sequence ID" value="NZ_JAPDDT010000001.1"/>
</dbReference>
<accession>A0ABT3GEU3</accession>
<sequence length="91" mass="10605">MRSRFDYALHELPLGVLYGHDGATIEECGELLEELEGYERLADQVGHEGDRDLISKARFHIPAYRQYLEEHDRYTTYAQYLSLHSSGVRMD</sequence>
<protein>
    <submittedName>
        <fullName evidence="1">Uncharacterized protein</fullName>
    </submittedName>
</protein>